<evidence type="ECO:0000256" key="1">
    <source>
        <dbReference type="ARBA" id="ARBA00004123"/>
    </source>
</evidence>
<dbReference type="Proteomes" id="UP000663874">
    <property type="component" value="Unassembled WGS sequence"/>
</dbReference>
<feature type="domain" description="DIRP" evidence="5">
    <location>
        <begin position="226"/>
        <end position="347"/>
    </location>
</feature>
<dbReference type="GO" id="GO:0003677">
    <property type="term" value="F:DNA binding"/>
    <property type="evidence" value="ECO:0007669"/>
    <property type="project" value="TreeGrafter"/>
</dbReference>
<keyword evidence="3" id="KW-0539">Nucleus</keyword>
<sequence>MNELNKSQINKETHDFLVNLDYPFGIDKELNPTIVFLRTPNDFKQILEDLSKEFLVDSENFQAGDQFLVAFVNNQNDINKTITRYAHRISENGKFWFISNQYTLLNDENNFLTLINSQFKSSQPLIQLKNNYYAKLFQLKDNITNIANIEHYRTRKREAIRENMNNEKRSSIRLSPKVETNFLKYFLNNDQLLKTNHIENDTINVDHLKHFLLNAKAQRWMICEWFYSDIDWCLLTTENEFENCMEYFFPEFNNNNNNNNNNSKKRLEFTRHQWNLIRRRFGKPRRLSSAYLKNERIKLSKQRNLLRILQYETKTHYQSEKIFLNNLPSLIISPLPIGSHVIVRLFRSSQYGLYRGQFISRDENNNQLYKILFDDSNIGLLNVNDYDVMSEEPLEHVGLGDKLKTIKFGEKDKEYLNSDNDEDLQTTDDDEMAIKTDVITKVPDRLLYLIIRVSRILCAKRDSIESLRKMNDQAEFETSRQIPLSDAFRRDYAHLIQWLAKLNEFLAKFIDEINNICREIVTDEQLLVVFNDTKFVCDRSQRLAQELVNKLNIPSMVINEGNLELITKLVALIVQMKEFSESEGSFLELHALDEANANFKKFIHPSLLSTYKQCVESSVTQFKSGLNNRPGLGLLQSFLHTQSESNDQQTNNSSINQTFFSL</sequence>
<dbReference type="Pfam" id="PF19438">
    <property type="entry name" value="LIN9_C"/>
    <property type="match status" value="1"/>
</dbReference>
<dbReference type="GO" id="GO:0006351">
    <property type="term" value="P:DNA-templated transcription"/>
    <property type="evidence" value="ECO:0007669"/>
    <property type="project" value="InterPro"/>
</dbReference>
<dbReference type="PANTHER" id="PTHR21689:SF2">
    <property type="entry name" value="PROTEIN LIN-9 HOMOLOG"/>
    <property type="match status" value="1"/>
</dbReference>
<dbReference type="SMART" id="SM01135">
    <property type="entry name" value="DIRP"/>
    <property type="match status" value="1"/>
</dbReference>
<dbReference type="InterPro" id="IPR045831">
    <property type="entry name" value="LIN9_C"/>
</dbReference>
<feature type="region of interest" description="Disordered" evidence="4">
    <location>
        <begin position="643"/>
        <end position="662"/>
    </location>
</feature>
<name>A0A819C1Q0_9BILA</name>
<dbReference type="PANTHER" id="PTHR21689">
    <property type="entry name" value="LIN-9"/>
    <property type="match status" value="1"/>
</dbReference>
<evidence type="ECO:0000256" key="4">
    <source>
        <dbReference type="SAM" id="MobiDB-lite"/>
    </source>
</evidence>
<dbReference type="GO" id="GO:0017053">
    <property type="term" value="C:transcription repressor complex"/>
    <property type="evidence" value="ECO:0007669"/>
    <property type="project" value="InterPro"/>
</dbReference>
<dbReference type="EMBL" id="CAJOBE010002172">
    <property type="protein sequence ID" value="CAF3804004.1"/>
    <property type="molecule type" value="Genomic_DNA"/>
</dbReference>
<comment type="caution">
    <text evidence="6">The sequence shown here is derived from an EMBL/GenBank/DDBJ whole genome shotgun (WGS) entry which is preliminary data.</text>
</comment>
<organism evidence="6 7">
    <name type="scientific">Rotaria sordida</name>
    <dbReference type="NCBI Taxonomy" id="392033"/>
    <lineage>
        <taxon>Eukaryota</taxon>
        <taxon>Metazoa</taxon>
        <taxon>Spiralia</taxon>
        <taxon>Gnathifera</taxon>
        <taxon>Rotifera</taxon>
        <taxon>Eurotatoria</taxon>
        <taxon>Bdelloidea</taxon>
        <taxon>Philodinida</taxon>
        <taxon>Philodinidae</taxon>
        <taxon>Rotaria</taxon>
    </lineage>
</organism>
<dbReference type="InterPro" id="IPR010561">
    <property type="entry name" value="LIN-9/ALY1"/>
</dbReference>
<evidence type="ECO:0000313" key="6">
    <source>
        <dbReference type="EMBL" id="CAF3804004.1"/>
    </source>
</evidence>
<reference evidence="6" key="1">
    <citation type="submission" date="2021-02" db="EMBL/GenBank/DDBJ databases">
        <authorList>
            <person name="Nowell W R."/>
        </authorList>
    </citation>
    <scope>NUCLEOTIDE SEQUENCE</scope>
</reference>
<gene>
    <name evidence="6" type="ORF">FNK824_LOCUS15173</name>
</gene>
<dbReference type="InterPro" id="IPR033471">
    <property type="entry name" value="DIRP"/>
</dbReference>
<protein>
    <recommendedName>
        <fullName evidence="5">DIRP domain-containing protein</fullName>
    </recommendedName>
</protein>
<evidence type="ECO:0000259" key="5">
    <source>
        <dbReference type="SMART" id="SM01135"/>
    </source>
</evidence>
<evidence type="ECO:0000256" key="2">
    <source>
        <dbReference type="ARBA" id="ARBA00006732"/>
    </source>
</evidence>
<comment type="subcellular location">
    <subcellularLocation>
        <location evidence="1">Nucleus</location>
    </subcellularLocation>
</comment>
<proteinExistence type="inferred from homology"/>
<dbReference type="GO" id="GO:0005654">
    <property type="term" value="C:nucleoplasm"/>
    <property type="evidence" value="ECO:0007669"/>
    <property type="project" value="TreeGrafter"/>
</dbReference>
<dbReference type="AlphaFoldDB" id="A0A819C1Q0"/>
<evidence type="ECO:0000313" key="7">
    <source>
        <dbReference type="Proteomes" id="UP000663874"/>
    </source>
</evidence>
<evidence type="ECO:0000256" key="3">
    <source>
        <dbReference type="ARBA" id="ARBA00023242"/>
    </source>
</evidence>
<dbReference type="Pfam" id="PF06584">
    <property type="entry name" value="DIRP"/>
    <property type="match status" value="1"/>
</dbReference>
<comment type="similarity">
    <text evidence="2">Belongs to the lin-9 family.</text>
</comment>
<dbReference type="GO" id="GO:0006357">
    <property type="term" value="P:regulation of transcription by RNA polymerase II"/>
    <property type="evidence" value="ECO:0007669"/>
    <property type="project" value="TreeGrafter"/>
</dbReference>
<dbReference type="GO" id="GO:0051726">
    <property type="term" value="P:regulation of cell cycle"/>
    <property type="evidence" value="ECO:0007669"/>
    <property type="project" value="TreeGrafter"/>
</dbReference>
<accession>A0A819C1Q0</accession>